<reference evidence="2" key="1">
    <citation type="journal article" date="2019" name="Int. J. Syst. Evol. Microbiol.">
        <title>The Global Catalogue of Microorganisms (GCM) 10K type strain sequencing project: providing services to taxonomists for standard genome sequencing and annotation.</title>
        <authorList>
            <consortium name="The Broad Institute Genomics Platform"/>
            <consortium name="The Broad Institute Genome Sequencing Center for Infectious Disease"/>
            <person name="Wu L."/>
            <person name="Ma J."/>
        </authorList>
    </citation>
    <scope>NUCLEOTIDE SEQUENCE [LARGE SCALE GENOMIC DNA]</scope>
    <source>
        <strain evidence="2">KCTC 42742</strain>
    </source>
</reference>
<sequence length="105" mass="10846">MSFADILATLPAIDGIAAVELLDASGHSVARLENRPGTAGSVRVYHALHARFGSIDQAAATEGLALYAEHTADARAFPGKHPNIDRLLAIAEQGAPALSLHVIAA</sequence>
<proteinExistence type="predicted"/>
<dbReference type="PIRSF" id="PIRSF019302">
    <property type="entry name" value="UCP019302"/>
    <property type="match status" value="1"/>
</dbReference>
<evidence type="ECO:0000313" key="2">
    <source>
        <dbReference type="Proteomes" id="UP001595741"/>
    </source>
</evidence>
<dbReference type="RefSeq" id="WP_386093286.1">
    <property type="nucleotide sequence ID" value="NZ_JBHRXN010000034.1"/>
</dbReference>
<accession>A0ABV7RIS3</accession>
<evidence type="ECO:0000313" key="1">
    <source>
        <dbReference type="EMBL" id="MFC3533503.1"/>
    </source>
</evidence>
<organism evidence="1 2">
    <name type="scientific">Vogesella facilis</name>
    <dbReference type="NCBI Taxonomy" id="1655232"/>
    <lineage>
        <taxon>Bacteria</taxon>
        <taxon>Pseudomonadati</taxon>
        <taxon>Pseudomonadota</taxon>
        <taxon>Betaproteobacteria</taxon>
        <taxon>Neisseriales</taxon>
        <taxon>Chromobacteriaceae</taxon>
        <taxon>Vogesella</taxon>
    </lineage>
</organism>
<dbReference type="Pfam" id="PF10084">
    <property type="entry name" value="DUF2322"/>
    <property type="match status" value="1"/>
</dbReference>
<dbReference type="Proteomes" id="UP001595741">
    <property type="component" value="Unassembled WGS sequence"/>
</dbReference>
<dbReference type="InterPro" id="IPR016755">
    <property type="entry name" value="UCP019302"/>
</dbReference>
<comment type="caution">
    <text evidence="1">The sequence shown here is derived from an EMBL/GenBank/DDBJ whole genome shotgun (WGS) entry which is preliminary data.</text>
</comment>
<gene>
    <name evidence="1" type="ORF">ACFOLG_15095</name>
</gene>
<keyword evidence="2" id="KW-1185">Reference proteome</keyword>
<dbReference type="EMBL" id="JBHRXN010000034">
    <property type="protein sequence ID" value="MFC3533503.1"/>
    <property type="molecule type" value="Genomic_DNA"/>
</dbReference>
<name>A0ABV7RIS3_9NEIS</name>
<protein>
    <submittedName>
        <fullName evidence="1">DUF2322 family protein</fullName>
    </submittedName>
</protein>